<gene>
    <name evidence="2" type="ORF">CHILSU_LOCUS2576</name>
</gene>
<dbReference type="EMBL" id="OU963907">
    <property type="protein sequence ID" value="CAH0674576.1"/>
    <property type="molecule type" value="Genomic_DNA"/>
</dbReference>
<evidence type="ECO:0000313" key="3">
    <source>
        <dbReference type="Proteomes" id="UP001153292"/>
    </source>
</evidence>
<protein>
    <submittedName>
        <fullName evidence="2">Uncharacterized protein</fullName>
    </submittedName>
</protein>
<name>A0ABN8E9Y9_CHISP</name>
<feature type="compositionally biased region" description="Polar residues" evidence="1">
    <location>
        <begin position="20"/>
        <end position="41"/>
    </location>
</feature>
<feature type="compositionally biased region" description="Basic residues" evidence="1">
    <location>
        <begin position="257"/>
        <end position="266"/>
    </location>
</feature>
<dbReference type="Proteomes" id="UP001153292">
    <property type="component" value="Chromosome 14"/>
</dbReference>
<feature type="region of interest" description="Disordered" evidence="1">
    <location>
        <begin position="491"/>
        <end position="527"/>
    </location>
</feature>
<feature type="compositionally biased region" description="Basic and acidic residues" evidence="1">
    <location>
        <begin position="9"/>
        <end position="19"/>
    </location>
</feature>
<feature type="region of interest" description="Disordered" evidence="1">
    <location>
        <begin position="1"/>
        <end position="62"/>
    </location>
</feature>
<feature type="region of interest" description="Disordered" evidence="1">
    <location>
        <begin position="339"/>
        <end position="362"/>
    </location>
</feature>
<feature type="region of interest" description="Disordered" evidence="1">
    <location>
        <begin position="543"/>
        <end position="568"/>
    </location>
</feature>
<feature type="compositionally biased region" description="Polar residues" evidence="1">
    <location>
        <begin position="502"/>
        <end position="522"/>
    </location>
</feature>
<accession>A0ABN8E9Y9</accession>
<keyword evidence="3" id="KW-1185">Reference proteome</keyword>
<evidence type="ECO:0000313" key="2">
    <source>
        <dbReference type="EMBL" id="CAH0674576.1"/>
    </source>
</evidence>
<sequence>MAITTFEKSCNKIEPEHPSDSSVDNLPSSKIQSSSLFTEDSISGCESRCSNNKTKKKKNTKSPYLANDNARLRAMLKEKKNTQKRATNIVSSFPLAVNIYKANSDEFKSHRKGFKKIKKSVLTLPNVPAIIPQTCTVSDMNDSDYSNTRDNTKQLRSKRRLQIQKGKTRVQNKDYVFYDRDARFCSQMNIDLNSSSTDMLKFTGDSNRVSNKSRYPNTSKDENKFSAQDVWAVLRNINRFQFRPSPPASDDDSIKTPIKKKTKNKRKNYFRDNRVIETCRTEEFAYISSYDFESKSPHSFSHSSSFDRVTVIDKQEEISEICQKVEESIMKRNNIKGKQRVKGNRTNRNITKNNSHDKASKEIDKQLHQYEHVKHVDKEKMISSEIENISEEIANNKKKPVDFSTTPNHVIVKDELSKEGDKKKSAVTAANEKIKHQIASSTQSQYKSKKDCDIIKNDNIKDAEVQVLQNLHVNGITKVILCKGRNAMTPIQKEEQKRKPRLSTTIPSNISGNEQLNTTRNKAPNEEHQKYKGLELKEQIKPYSQKQKCYSDKKMGSTENVENPKISPKNKYDVETKLNLNTYSEERKGLTKYKFDIPVENKVHQSRTNQISENKTDYYKRSNVNDNGAMTNKGESKHPVSSLEINKFKGKAKHSKPVQQLRDTVLKLLYKKVSLKSLDEKVPENSNNRTNAPLSVDQVKSHVKTNDIDTSTQTFVKPSHATPRGLPKAFSYKELHQTNKVLSNTRNTWTKGKWASEFIENVIRKIRNGIYYNQENICQNKTKPLNYLNEVAVQTLLSGKNITKNGNIFVENKEIAVNNNDFTENNIVVDNNEDLLPGFNQSPPVLKIKTLNMKEVSICHCTANVMVQFDVAHLLQSDNMLLKSSSFIPVMKNESQTKILKCKTTILNAVLPAELCSMIPAVLKVIMDSNKLPSLLAIKSHQNDPNLYTISELIRNEIPIVTKCEFSTVIDLSPGLKKSFEGLYKNNLPSYKTFEIIKPQLEMRYCNFKSILPNLHCIQRLLPIQFDPAIRLSKMSDFMCKRPYSTCTALQIYNPPNCKIINSITNTPLEKLNVKNLLEQMWDQDLTIRFKLSMPLSLYLGNFNKIVSVQIDQTRGQEKSSDYILSIGLNSLFSGIIKQNDKLTESSLKMIEYKNNPEKINRKEIQAYSNSTKARKKSFVKLYKKCKSTSNISGERCSFPLNKITNLDEFLHIIGSAKMMSSVFDGNIGNKILSSLSEMRNWIKEINPRQAMLILLLTNKKDTPNLVRFRPLLLQGIAVNRITRASELDMEIEVFEREHFNSFTQYKGIPYKLEAAENSNNLLEELFWIAKTTASDYQKPFDESSEKLLKSLLEKRKKLNPSYLRVMARYVGLGLLKSPRKK</sequence>
<feature type="region of interest" description="Disordered" evidence="1">
    <location>
        <begin position="242"/>
        <end position="266"/>
    </location>
</feature>
<organism evidence="2 3">
    <name type="scientific">Chilo suppressalis</name>
    <name type="common">Asiatic rice borer moth</name>
    <dbReference type="NCBI Taxonomy" id="168631"/>
    <lineage>
        <taxon>Eukaryota</taxon>
        <taxon>Metazoa</taxon>
        <taxon>Ecdysozoa</taxon>
        <taxon>Arthropoda</taxon>
        <taxon>Hexapoda</taxon>
        <taxon>Insecta</taxon>
        <taxon>Pterygota</taxon>
        <taxon>Neoptera</taxon>
        <taxon>Endopterygota</taxon>
        <taxon>Lepidoptera</taxon>
        <taxon>Glossata</taxon>
        <taxon>Ditrysia</taxon>
        <taxon>Pyraloidea</taxon>
        <taxon>Crambidae</taxon>
        <taxon>Crambinae</taxon>
        <taxon>Chilo</taxon>
    </lineage>
</organism>
<evidence type="ECO:0000256" key="1">
    <source>
        <dbReference type="SAM" id="MobiDB-lite"/>
    </source>
</evidence>
<reference evidence="2" key="1">
    <citation type="submission" date="2021-12" db="EMBL/GenBank/DDBJ databases">
        <authorList>
            <person name="King R."/>
        </authorList>
    </citation>
    <scope>NUCLEOTIDE SEQUENCE</scope>
</reference>
<proteinExistence type="predicted"/>